<dbReference type="InterPro" id="IPR017853">
    <property type="entry name" value="GH"/>
</dbReference>
<dbReference type="Proteomes" id="UP000027920">
    <property type="component" value="Unassembled WGS sequence"/>
</dbReference>
<dbReference type="STRING" id="1182545.A0A072PCJ3"/>
<evidence type="ECO:0000256" key="4">
    <source>
        <dbReference type="ARBA" id="ARBA00032230"/>
    </source>
</evidence>
<dbReference type="SUPFAM" id="SSF74650">
    <property type="entry name" value="Galactose mutarotase-like"/>
    <property type="match status" value="1"/>
</dbReference>
<name>A0A072PCJ3_9EURO</name>
<evidence type="ECO:0000313" key="8">
    <source>
        <dbReference type="Proteomes" id="UP000027920"/>
    </source>
</evidence>
<dbReference type="SMART" id="SM01038">
    <property type="entry name" value="Bgal_small_N"/>
    <property type="match status" value="1"/>
</dbReference>
<dbReference type="InterPro" id="IPR006101">
    <property type="entry name" value="Glyco_hydro_2"/>
</dbReference>
<organism evidence="7 8">
    <name type="scientific">Exophiala aquamarina CBS 119918</name>
    <dbReference type="NCBI Taxonomy" id="1182545"/>
    <lineage>
        <taxon>Eukaryota</taxon>
        <taxon>Fungi</taxon>
        <taxon>Dikarya</taxon>
        <taxon>Ascomycota</taxon>
        <taxon>Pezizomycotina</taxon>
        <taxon>Eurotiomycetes</taxon>
        <taxon>Chaetothyriomycetidae</taxon>
        <taxon>Chaetothyriales</taxon>
        <taxon>Herpotrichiellaceae</taxon>
        <taxon>Exophiala</taxon>
    </lineage>
</organism>
<dbReference type="Gene3D" id="2.60.40.10">
    <property type="entry name" value="Immunoglobulins"/>
    <property type="match status" value="2"/>
</dbReference>
<dbReference type="InterPro" id="IPR004199">
    <property type="entry name" value="B-gal_small/dom_5"/>
</dbReference>
<feature type="compositionally biased region" description="Basic and acidic residues" evidence="5">
    <location>
        <begin position="1029"/>
        <end position="1044"/>
    </location>
</feature>
<keyword evidence="3" id="KW-0326">Glycosidase</keyword>
<dbReference type="GO" id="GO:0030246">
    <property type="term" value="F:carbohydrate binding"/>
    <property type="evidence" value="ECO:0007669"/>
    <property type="project" value="InterPro"/>
</dbReference>
<gene>
    <name evidence="7" type="ORF">A1O9_05419</name>
</gene>
<dbReference type="InterPro" id="IPR013783">
    <property type="entry name" value="Ig-like_fold"/>
</dbReference>
<dbReference type="GO" id="GO:0004565">
    <property type="term" value="F:beta-galactosidase activity"/>
    <property type="evidence" value="ECO:0007669"/>
    <property type="project" value="InterPro"/>
</dbReference>
<dbReference type="InterPro" id="IPR006104">
    <property type="entry name" value="Glyco_hydro_2_N"/>
</dbReference>
<dbReference type="Gene3D" id="3.20.20.80">
    <property type="entry name" value="Glycosidases"/>
    <property type="match status" value="1"/>
</dbReference>
<keyword evidence="8" id="KW-1185">Reference proteome</keyword>
<dbReference type="AlphaFoldDB" id="A0A072PCJ3"/>
<comment type="similarity">
    <text evidence="1">Belongs to the glycosyl hydrolase 2 family.</text>
</comment>
<dbReference type="PRINTS" id="PR00132">
    <property type="entry name" value="GLHYDRLASE2"/>
</dbReference>
<dbReference type="HOGENOM" id="CLU_002346_0_0_1"/>
<evidence type="ECO:0000256" key="2">
    <source>
        <dbReference type="ARBA" id="ARBA00022801"/>
    </source>
</evidence>
<dbReference type="Pfam" id="PF00703">
    <property type="entry name" value="Glyco_hydro_2"/>
    <property type="match status" value="1"/>
</dbReference>
<dbReference type="Pfam" id="PF02836">
    <property type="entry name" value="Glyco_hydro_2_C"/>
    <property type="match status" value="1"/>
</dbReference>
<evidence type="ECO:0000259" key="6">
    <source>
        <dbReference type="SMART" id="SM01038"/>
    </source>
</evidence>
<protein>
    <recommendedName>
        <fullName evidence="4">Lactase</fullName>
    </recommendedName>
</protein>
<dbReference type="InterPro" id="IPR032312">
    <property type="entry name" value="LacZ_4"/>
</dbReference>
<dbReference type="Pfam" id="PF02837">
    <property type="entry name" value="Glyco_hydro_2_N"/>
    <property type="match status" value="1"/>
</dbReference>
<evidence type="ECO:0000256" key="1">
    <source>
        <dbReference type="ARBA" id="ARBA00007401"/>
    </source>
</evidence>
<dbReference type="PANTHER" id="PTHR46323">
    <property type="entry name" value="BETA-GALACTOSIDASE"/>
    <property type="match status" value="1"/>
</dbReference>
<feature type="region of interest" description="Disordered" evidence="5">
    <location>
        <begin position="1013"/>
        <end position="1044"/>
    </location>
</feature>
<accession>A0A072PCJ3</accession>
<dbReference type="GO" id="GO:0005990">
    <property type="term" value="P:lactose catabolic process"/>
    <property type="evidence" value="ECO:0007669"/>
    <property type="project" value="TreeGrafter"/>
</dbReference>
<dbReference type="InterPro" id="IPR008979">
    <property type="entry name" value="Galactose-bd-like_sf"/>
</dbReference>
<feature type="domain" description="Beta galactosidase small chain/" evidence="6">
    <location>
        <begin position="797"/>
        <end position="1143"/>
    </location>
</feature>
<reference evidence="7 8" key="1">
    <citation type="submission" date="2013-03" db="EMBL/GenBank/DDBJ databases">
        <title>The Genome Sequence of Exophiala aquamarina CBS 119918.</title>
        <authorList>
            <consortium name="The Broad Institute Genomics Platform"/>
            <person name="Cuomo C."/>
            <person name="de Hoog S."/>
            <person name="Gorbushina A."/>
            <person name="Walker B."/>
            <person name="Young S.K."/>
            <person name="Zeng Q."/>
            <person name="Gargeya S."/>
            <person name="Fitzgerald M."/>
            <person name="Haas B."/>
            <person name="Abouelleil A."/>
            <person name="Allen A.W."/>
            <person name="Alvarado L."/>
            <person name="Arachchi H.M."/>
            <person name="Berlin A.M."/>
            <person name="Chapman S.B."/>
            <person name="Gainer-Dewar J."/>
            <person name="Goldberg J."/>
            <person name="Griggs A."/>
            <person name="Gujja S."/>
            <person name="Hansen M."/>
            <person name="Howarth C."/>
            <person name="Imamovic A."/>
            <person name="Ireland A."/>
            <person name="Larimer J."/>
            <person name="McCowan C."/>
            <person name="Murphy C."/>
            <person name="Pearson M."/>
            <person name="Poon T.W."/>
            <person name="Priest M."/>
            <person name="Roberts A."/>
            <person name="Saif S."/>
            <person name="Shea T."/>
            <person name="Sisk P."/>
            <person name="Sykes S."/>
            <person name="Wortman J."/>
            <person name="Nusbaum C."/>
            <person name="Birren B."/>
        </authorList>
    </citation>
    <scope>NUCLEOTIDE SEQUENCE [LARGE SCALE GENOMIC DNA]</scope>
    <source>
        <strain evidence="7 8">CBS 119918</strain>
    </source>
</reference>
<dbReference type="InterPro" id="IPR050347">
    <property type="entry name" value="Bact_Beta-galactosidase"/>
</dbReference>
<dbReference type="Gene3D" id="2.70.98.10">
    <property type="match status" value="1"/>
</dbReference>
<dbReference type="Pfam" id="PF02929">
    <property type="entry name" value="Bgal_small_N"/>
    <property type="match status" value="1"/>
</dbReference>
<keyword evidence="2" id="KW-0378">Hydrolase</keyword>
<dbReference type="GeneID" id="25280345"/>
<dbReference type="PANTHER" id="PTHR46323:SF1">
    <property type="entry name" value="LACTASE"/>
    <property type="match status" value="1"/>
</dbReference>
<dbReference type="InterPro" id="IPR014718">
    <property type="entry name" value="GH-type_carb-bd"/>
</dbReference>
<dbReference type="GO" id="GO:0009341">
    <property type="term" value="C:beta-galactosidase complex"/>
    <property type="evidence" value="ECO:0007669"/>
    <property type="project" value="InterPro"/>
</dbReference>
<dbReference type="Pfam" id="PF16353">
    <property type="entry name" value="LacZ_4"/>
    <property type="match status" value="1"/>
</dbReference>
<dbReference type="InterPro" id="IPR036156">
    <property type="entry name" value="Beta-gal/glucu_dom_sf"/>
</dbReference>
<dbReference type="RefSeq" id="XP_013260092.1">
    <property type="nucleotide sequence ID" value="XM_013404638.1"/>
</dbReference>
<comment type="caution">
    <text evidence="7">The sequence shown here is derived from an EMBL/GenBank/DDBJ whole genome shotgun (WGS) entry which is preliminary data.</text>
</comment>
<dbReference type="OrthoDB" id="408320at2759"/>
<dbReference type="VEuPathDB" id="FungiDB:A1O9_05419"/>
<dbReference type="SUPFAM" id="SSF49785">
    <property type="entry name" value="Galactose-binding domain-like"/>
    <property type="match status" value="1"/>
</dbReference>
<dbReference type="FunFam" id="3.20.20.80:FF:000018">
    <property type="entry name" value="Beta-galactosidase"/>
    <property type="match status" value="1"/>
</dbReference>
<dbReference type="InterPro" id="IPR011013">
    <property type="entry name" value="Gal_mutarotase_sf_dom"/>
</dbReference>
<dbReference type="SUPFAM" id="SSF51445">
    <property type="entry name" value="(Trans)glycosidases"/>
    <property type="match status" value="1"/>
</dbReference>
<dbReference type="EMBL" id="AMGV01000004">
    <property type="protein sequence ID" value="KEF57502.1"/>
    <property type="molecule type" value="Genomic_DNA"/>
</dbReference>
<dbReference type="Gene3D" id="2.60.120.260">
    <property type="entry name" value="Galactose-binding domain-like"/>
    <property type="match status" value="1"/>
</dbReference>
<dbReference type="InterPro" id="IPR023232">
    <property type="entry name" value="Glyco_hydro_2_AS"/>
</dbReference>
<sequence length="1147" mass="129210">MQLTSDEGVVLPVERDPTVTEYDGSTSTLDPDWCDEKVFQRNRLPARSYYIPDTSVSLNGTWAFTYSPTPYHAPSGEAYNTEIAAPLVDQNQDIEGRTWSKITVPGHWQLQGYGRPQYTNFVYPFPCCPPYAPSENPTGTYFRRFNVPSDWQGDSHLRLRFDGVDSAFYVWVNGVKIGYSQGSRNPAEFDITDQVSATAPNYLVVQVIQWCSGSYIEDQDQWWLSAGIFRDVTLIALPGRTRIEDFFLTTTLDSHYKDAELHIALDMTYDEPCQLTLLLKDPFGHAVVEEKSISVSHPIFDQEKSIQASHPICTLTKSIRVKNPYKWSAETPALYELQISIYGMESHARQKITHRTGFRSVELKNGNICVNGKAITFRGTNRHDHHPNFGRAVPAEFVRKDILQMKAHNINAVRCSHYPSHPALTGLCDELGLWVIDEADLECHGFAAADDATKDAASYTSDNQDWEAAYLDRMRQLVERDKNHPSVIIWSLGNESFYGRNHAAMSKWARARDPSRLIHYEPDGQAQSTDMISHMYTSPEELAKEAVSQGDDFDKPIILCEYGHAMGNGPGLLEDYQAAFRNHRRLQGGFIWEWANHGVWKEDADTGKKYYAYGGDFGDVPNDGDFVMDGLCFSDHSPTPGLVQLKKVIAPIRAWLEEEELVVSNEYDFASLGHVAVNYRVEAFADKPKTLTSGYFELPRITAGTRSKVRLPKKILKSKSQHPAETWLTVTFHQRHHTPWAKAGHVIAWAQIQLDPQDKRKASTLFDMEQWNHPLTLAPADTTEISLTLTETPQEYKVSNDNFLIAFDRFRGHITGWTYNGIRLLQSSRSDAPLLTLDFWRPPTNNDMAWQTGEWKHFGLDMMSSRLCSFKFLGNTVQEVQDGSKKPGLSFQATQAFAPPILAWSIEVTTTYTVIVDWGSSVPFTLQIHTDIEPKGHHPPNLPRIGHNIQLSPAYNHVSWFGLGPGESYNDKCSSQQVGIWEKMIDDMGTSYEVPQENGNRVGTRWCTVSAEASEKEGEVQAPVQANADVKKATDKDKDKDKERTTIPSLRATVLHHKSQDPEIASATIHDQHFQFSTQQYDASTLEKAAHPCDLDEAGARREGALWRVDADVAGVGTAACGPGVYERDQVMCVPRNWTVQLDVVLS</sequence>
<proteinExistence type="inferred from homology"/>
<dbReference type="PROSITE" id="PS00608">
    <property type="entry name" value="GLYCOSYL_HYDROL_F2_2"/>
    <property type="match status" value="1"/>
</dbReference>
<dbReference type="SUPFAM" id="SSF49303">
    <property type="entry name" value="beta-Galactosidase/glucuronidase domain"/>
    <property type="match status" value="2"/>
</dbReference>
<evidence type="ECO:0000256" key="5">
    <source>
        <dbReference type="SAM" id="MobiDB-lite"/>
    </source>
</evidence>
<evidence type="ECO:0000256" key="3">
    <source>
        <dbReference type="ARBA" id="ARBA00023295"/>
    </source>
</evidence>
<evidence type="ECO:0000313" key="7">
    <source>
        <dbReference type="EMBL" id="KEF57502.1"/>
    </source>
</evidence>
<dbReference type="InterPro" id="IPR006103">
    <property type="entry name" value="Glyco_hydro_2_cat"/>
</dbReference>
<dbReference type="InterPro" id="IPR006102">
    <property type="entry name" value="Ig-like_GH2"/>
</dbReference>